<dbReference type="CDD" id="cd02801">
    <property type="entry name" value="DUS_like_FMN"/>
    <property type="match status" value="1"/>
</dbReference>
<feature type="domain" description="DUS-like FMN-binding" evidence="7">
    <location>
        <begin position="20"/>
        <end position="216"/>
    </location>
</feature>
<dbReference type="Pfam" id="PF01207">
    <property type="entry name" value="Dus"/>
    <property type="match status" value="1"/>
</dbReference>
<dbReference type="GO" id="GO:0003723">
    <property type="term" value="F:RNA binding"/>
    <property type="evidence" value="ECO:0007669"/>
    <property type="project" value="TreeGrafter"/>
</dbReference>
<keyword evidence="6" id="KW-0560">Oxidoreductase</keyword>
<gene>
    <name evidence="8" type="ORF">ENL19_02365</name>
</gene>
<dbReference type="GO" id="GO:0017150">
    <property type="term" value="F:tRNA dihydrouridine synthase activity"/>
    <property type="evidence" value="ECO:0007669"/>
    <property type="project" value="InterPro"/>
</dbReference>
<dbReference type="PANTHER" id="PTHR45846:SF1">
    <property type="entry name" value="TRNA-DIHYDROURIDINE(47) SYNTHASE [NAD(P)(+)]-LIKE"/>
    <property type="match status" value="1"/>
</dbReference>
<comment type="cofactor">
    <cofactor evidence="1">
        <name>FMN</name>
        <dbReference type="ChEBI" id="CHEBI:58210"/>
    </cofactor>
</comment>
<dbReference type="InterPro" id="IPR018517">
    <property type="entry name" value="tRNA_hU_synthase_CS"/>
</dbReference>
<dbReference type="GO" id="GO:0050660">
    <property type="term" value="F:flavin adenine dinucleotide binding"/>
    <property type="evidence" value="ECO:0007669"/>
    <property type="project" value="InterPro"/>
</dbReference>
<evidence type="ECO:0000256" key="1">
    <source>
        <dbReference type="ARBA" id="ARBA00001917"/>
    </source>
</evidence>
<organism evidence="8">
    <name type="scientific">candidate division WOR-3 bacterium</name>
    <dbReference type="NCBI Taxonomy" id="2052148"/>
    <lineage>
        <taxon>Bacteria</taxon>
        <taxon>Bacteria division WOR-3</taxon>
    </lineage>
</organism>
<proteinExistence type="predicted"/>
<dbReference type="AlphaFoldDB" id="A0A7C5H937"/>
<reference evidence="8" key="1">
    <citation type="journal article" date="2020" name="mSystems">
        <title>Genome- and Community-Level Interaction Insights into Carbon Utilization and Element Cycling Functions of Hydrothermarchaeota in Hydrothermal Sediment.</title>
        <authorList>
            <person name="Zhou Z."/>
            <person name="Liu Y."/>
            <person name="Xu W."/>
            <person name="Pan J."/>
            <person name="Luo Z.H."/>
            <person name="Li M."/>
        </authorList>
    </citation>
    <scope>NUCLEOTIDE SEQUENCE [LARGE SCALE GENOMIC DNA]</scope>
    <source>
        <strain evidence="8">HyVt-74</strain>
    </source>
</reference>
<evidence type="ECO:0000256" key="3">
    <source>
        <dbReference type="ARBA" id="ARBA00022643"/>
    </source>
</evidence>
<evidence type="ECO:0000313" key="8">
    <source>
        <dbReference type="EMBL" id="HHE04888.1"/>
    </source>
</evidence>
<dbReference type="Proteomes" id="UP000886110">
    <property type="component" value="Unassembled WGS sequence"/>
</dbReference>
<dbReference type="EMBL" id="DRTB01000178">
    <property type="protein sequence ID" value="HHE04888.1"/>
    <property type="molecule type" value="Genomic_DNA"/>
</dbReference>
<keyword evidence="4" id="KW-0819">tRNA processing</keyword>
<keyword evidence="3" id="KW-0288">FMN</keyword>
<dbReference type="PROSITE" id="PS01136">
    <property type="entry name" value="UPF0034"/>
    <property type="match status" value="1"/>
</dbReference>
<dbReference type="InterPro" id="IPR035587">
    <property type="entry name" value="DUS-like_FMN-bd"/>
</dbReference>
<dbReference type="PANTHER" id="PTHR45846">
    <property type="entry name" value="TRNA-DIHYDROURIDINE(47) SYNTHASE [NAD(P)(+)]-LIKE"/>
    <property type="match status" value="1"/>
</dbReference>
<dbReference type="SUPFAM" id="SSF51395">
    <property type="entry name" value="FMN-linked oxidoreductases"/>
    <property type="match status" value="1"/>
</dbReference>
<sequence length="218" mass="24121">MPLLKSVKIDNILTSNNVFLAPMAGITDISYRLIAKRFGVGLLFTEMVSSYAIIYRNRETDRICKIAKEERPVGIQLFGSKAGIMEEAAKILEEKYRPDIIDINAGCPVRKVLKSGAGAKLLESPEKLFDILKRIVNVIDIPVTVKMRLGINKGRINILENSLAAQEAGVKMVTLHPRTADEGFGGMSRWEYIAAVKERLSIPVCGNGDIKNSYDAVR</sequence>
<evidence type="ECO:0000259" key="7">
    <source>
        <dbReference type="Pfam" id="PF01207"/>
    </source>
</evidence>
<name>A0A7C5H937_UNCW3</name>
<evidence type="ECO:0000256" key="5">
    <source>
        <dbReference type="ARBA" id="ARBA00022857"/>
    </source>
</evidence>
<dbReference type="InterPro" id="IPR013785">
    <property type="entry name" value="Aldolase_TIM"/>
</dbReference>
<evidence type="ECO:0000256" key="2">
    <source>
        <dbReference type="ARBA" id="ARBA00022630"/>
    </source>
</evidence>
<dbReference type="Gene3D" id="3.20.20.70">
    <property type="entry name" value="Aldolase class I"/>
    <property type="match status" value="1"/>
</dbReference>
<keyword evidence="2" id="KW-0285">Flavoprotein</keyword>
<feature type="non-terminal residue" evidence="8">
    <location>
        <position position="218"/>
    </location>
</feature>
<accession>A0A7C5H937</accession>
<comment type="caution">
    <text evidence="8">The sequence shown here is derived from an EMBL/GenBank/DDBJ whole genome shotgun (WGS) entry which is preliminary data.</text>
</comment>
<protein>
    <submittedName>
        <fullName evidence="8">tRNA dihydrouridine synthase DusB</fullName>
    </submittedName>
</protein>
<keyword evidence="5" id="KW-0521">NADP</keyword>
<evidence type="ECO:0000256" key="6">
    <source>
        <dbReference type="ARBA" id="ARBA00023002"/>
    </source>
</evidence>
<evidence type="ECO:0000256" key="4">
    <source>
        <dbReference type="ARBA" id="ARBA00022694"/>
    </source>
</evidence>